<feature type="domain" description="Teneurin-like YD-shell" evidence="2">
    <location>
        <begin position="89"/>
        <end position="193"/>
    </location>
</feature>
<dbReference type="InterPro" id="IPR050708">
    <property type="entry name" value="T6SS_VgrG/RHS"/>
</dbReference>
<dbReference type="NCBIfam" id="TIGR03696">
    <property type="entry name" value="Rhs_assc_core"/>
    <property type="match status" value="1"/>
</dbReference>
<evidence type="ECO:0000313" key="3">
    <source>
        <dbReference type="EMBL" id="THD10305.1"/>
    </source>
</evidence>
<feature type="domain" description="Teneurin-like YD-shell" evidence="2">
    <location>
        <begin position="12"/>
        <end position="73"/>
    </location>
</feature>
<dbReference type="InterPro" id="IPR056823">
    <property type="entry name" value="TEN-like_YD-shell"/>
</dbReference>
<protein>
    <recommendedName>
        <fullName evidence="2">Teneurin-like YD-shell domain-containing protein</fullName>
    </recommendedName>
</protein>
<dbReference type="NCBIfam" id="TIGR01643">
    <property type="entry name" value="YD_repeat_2x"/>
    <property type="match status" value="1"/>
</dbReference>
<dbReference type="STRING" id="993689.GCA_002077135_00126"/>
<evidence type="ECO:0000313" key="4">
    <source>
        <dbReference type="Proteomes" id="UP000307749"/>
    </source>
</evidence>
<dbReference type="InterPro" id="IPR006530">
    <property type="entry name" value="YD"/>
</dbReference>
<sequence length="354" mass="36853">MTSVVLCPESATLARDAGGRITQEFEDVNGATITWGYTYDSRGRLTTVSENGSVIDTYGYDGNGNRISVNGQTVASYYADGLHPIAELDGSGNVVATFVYGTRPNVPDLMIKGGVTYRIISDELGSPVEVVNTATGAVVEQISYDAWGKITSDSNPGFQPFGFAGGLYDADTGLVHFGARDYDPVTGRWTTRDPLGFAGGDTNQYGYVLQDPVNSFDPYGAFVLPMLNQGFVDFTAGFGDSLVKALTFGYGDLAETRQILGIDGANECSAFYHSGAASGAAYGTGLEAAALAYAPAAVAAYSASGGRAALLAGSLYIGNGGGDLASYMAAQQEASAIGLTVQYDITTTPLWLSP</sequence>
<dbReference type="AlphaFoldDB" id="A0A4S3KMY8"/>
<keyword evidence="1" id="KW-0677">Repeat</keyword>
<gene>
    <name evidence="3" type="ORF">B1806_09210</name>
</gene>
<dbReference type="PANTHER" id="PTHR32305:SF15">
    <property type="entry name" value="PROTEIN RHSA-RELATED"/>
    <property type="match status" value="1"/>
</dbReference>
<proteinExistence type="predicted"/>
<dbReference type="InterPro" id="IPR022385">
    <property type="entry name" value="Rhs_assc_core"/>
</dbReference>
<keyword evidence="4" id="KW-1185">Reference proteome</keyword>
<evidence type="ECO:0000259" key="2">
    <source>
        <dbReference type="Pfam" id="PF25023"/>
    </source>
</evidence>
<dbReference type="EMBL" id="MWQO01000031">
    <property type="protein sequence ID" value="THD10305.1"/>
    <property type="molecule type" value="Genomic_DNA"/>
</dbReference>
<dbReference type="PANTHER" id="PTHR32305">
    <property type="match status" value="1"/>
</dbReference>
<dbReference type="RefSeq" id="WP_081130183.1">
    <property type="nucleotide sequence ID" value="NZ_LDOS01000005.1"/>
</dbReference>
<dbReference type="Gene3D" id="2.180.10.10">
    <property type="entry name" value="RHS repeat-associated core"/>
    <property type="match status" value="1"/>
</dbReference>
<dbReference type="Proteomes" id="UP000307749">
    <property type="component" value="Unassembled WGS sequence"/>
</dbReference>
<reference evidence="3 4" key="1">
    <citation type="submission" date="2017-02" db="EMBL/GenBank/DDBJ databases">
        <title>Whole genome sequencing of Metallibacterium scheffleri DSM 24874 (T).</title>
        <authorList>
            <person name="Kumar S."/>
            <person name="Patil P."/>
            <person name="Patil P.B."/>
        </authorList>
    </citation>
    <scope>NUCLEOTIDE SEQUENCE [LARGE SCALE GENOMIC DNA]</scope>
    <source>
        <strain evidence="3 4">DSM 24874</strain>
    </source>
</reference>
<name>A0A4S3KMY8_9GAMM</name>
<comment type="caution">
    <text evidence="3">The sequence shown here is derived from an EMBL/GenBank/DDBJ whole genome shotgun (WGS) entry which is preliminary data.</text>
</comment>
<organism evidence="3 4">
    <name type="scientific">Metallibacterium scheffleri</name>
    <dbReference type="NCBI Taxonomy" id="993689"/>
    <lineage>
        <taxon>Bacteria</taxon>
        <taxon>Pseudomonadati</taxon>
        <taxon>Pseudomonadota</taxon>
        <taxon>Gammaproteobacteria</taxon>
        <taxon>Lysobacterales</taxon>
        <taxon>Rhodanobacteraceae</taxon>
        <taxon>Metallibacterium</taxon>
    </lineage>
</organism>
<evidence type="ECO:0000256" key="1">
    <source>
        <dbReference type="ARBA" id="ARBA00022737"/>
    </source>
</evidence>
<dbReference type="Pfam" id="PF25023">
    <property type="entry name" value="TEN_YD-shell"/>
    <property type="match status" value="2"/>
</dbReference>
<accession>A0A4S3KMY8</accession>